<protein>
    <submittedName>
        <fullName evidence="1">Uncharacterized protein</fullName>
    </submittedName>
</protein>
<dbReference type="RefSeq" id="WP_106703028.1">
    <property type="nucleotide sequence ID" value="NZ_CP027666.1"/>
</dbReference>
<evidence type="ECO:0000313" key="2">
    <source>
        <dbReference type="Proteomes" id="UP000239709"/>
    </source>
</evidence>
<keyword evidence="2" id="KW-1185">Reference proteome</keyword>
<dbReference type="Proteomes" id="UP000239709">
    <property type="component" value="Chromosome"/>
</dbReference>
<gene>
    <name evidence="1" type="ORF">C6570_09740</name>
</gene>
<accession>A0A2S0MEZ9</accession>
<dbReference type="AlphaFoldDB" id="A0A2S0MEZ9"/>
<dbReference type="KEGG" id="otk:C6570_09740"/>
<dbReference type="EMBL" id="CP027666">
    <property type="protein sequence ID" value="AVO34475.1"/>
    <property type="molecule type" value="Genomic_DNA"/>
</dbReference>
<reference evidence="1 2" key="1">
    <citation type="submission" date="2018-03" db="EMBL/GenBank/DDBJ databases">
        <title>Genome sequencing of Ottowia sp.</title>
        <authorList>
            <person name="Kim S.-J."/>
            <person name="Heo J."/>
            <person name="Kwon S.-W."/>
        </authorList>
    </citation>
    <scope>NUCLEOTIDE SEQUENCE [LARGE SCALE GENOMIC DNA]</scope>
    <source>
        <strain evidence="1 2">KADR8-3</strain>
    </source>
</reference>
<sequence length="82" mass="9107">MLVGLEFERPWIEQERLPWRRVSKVVAGGGGGRGTWTRGCRVRLWLVGGGSEVSAFDPRMPRAQCEAIRDRLEAARRAATGA</sequence>
<organism evidence="1 2">
    <name type="scientific">Ottowia oryzae</name>
    <dbReference type="NCBI Taxonomy" id="2109914"/>
    <lineage>
        <taxon>Bacteria</taxon>
        <taxon>Pseudomonadati</taxon>
        <taxon>Pseudomonadota</taxon>
        <taxon>Betaproteobacteria</taxon>
        <taxon>Burkholderiales</taxon>
        <taxon>Comamonadaceae</taxon>
        <taxon>Ottowia</taxon>
    </lineage>
</organism>
<evidence type="ECO:0000313" key="1">
    <source>
        <dbReference type="EMBL" id="AVO34475.1"/>
    </source>
</evidence>
<name>A0A2S0MEZ9_9BURK</name>
<proteinExistence type="predicted"/>